<accession>A0A848FYW6</accession>
<dbReference type="InterPro" id="IPR029045">
    <property type="entry name" value="ClpP/crotonase-like_dom_sf"/>
</dbReference>
<dbReference type="InterPro" id="IPR051683">
    <property type="entry name" value="Enoyl-CoA_Hydratase/Isomerase"/>
</dbReference>
<dbReference type="Proteomes" id="UP000580043">
    <property type="component" value="Unassembled WGS sequence"/>
</dbReference>
<dbReference type="CDD" id="cd06558">
    <property type="entry name" value="crotonase-like"/>
    <property type="match status" value="1"/>
</dbReference>
<sequence>MSTTYATLEIERKGSVATLWMNRPEVLNAFNEELIRDLAGACAELDADDSVRVVVLAGRGKHFSAGADLNWMQRASGYSEAENLADARIFASMLQALSGMSKPTIARIQGAALGGGTGLAAACDMAVAADNAVFSTSEVKFGIIPAVISPYVLRAIGPRHALRYFQSAERIDAEQARAIGLVNEVVALDQLDAGVASIVEPLLAGGPKAQQAAKQLIAAVAGKPIDAAVAEETATRIARQRATDEAKDGISAFLEKRPPAWLA</sequence>
<dbReference type="GO" id="GO:0016853">
    <property type="term" value="F:isomerase activity"/>
    <property type="evidence" value="ECO:0007669"/>
    <property type="project" value="UniProtKB-KW"/>
</dbReference>
<name>A0A848FYW6_9RHOO</name>
<organism evidence="2 3">
    <name type="scientific">Zoogloea dura</name>
    <dbReference type="NCBI Taxonomy" id="2728840"/>
    <lineage>
        <taxon>Bacteria</taxon>
        <taxon>Pseudomonadati</taxon>
        <taxon>Pseudomonadota</taxon>
        <taxon>Betaproteobacteria</taxon>
        <taxon>Rhodocyclales</taxon>
        <taxon>Zoogloeaceae</taxon>
        <taxon>Zoogloea</taxon>
    </lineage>
</organism>
<evidence type="ECO:0000256" key="1">
    <source>
        <dbReference type="ARBA" id="ARBA00005254"/>
    </source>
</evidence>
<keyword evidence="3" id="KW-1185">Reference proteome</keyword>
<dbReference type="Gene3D" id="1.10.12.10">
    <property type="entry name" value="Lyase 2-enoyl-coa Hydratase, Chain A, domain 2"/>
    <property type="match status" value="1"/>
</dbReference>
<dbReference type="InterPro" id="IPR001753">
    <property type="entry name" value="Enoyl-CoA_hydra/iso"/>
</dbReference>
<reference evidence="2 3" key="1">
    <citation type="submission" date="2020-04" db="EMBL/GenBank/DDBJ databases">
        <title>Zoogloea sp. G-4-1-14 isolated from soil.</title>
        <authorList>
            <person name="Dahal R.H."/>
        </authorList>
    </citation>
    <scope>NUCLEOTIDE SEQUENCE [LARGE SCALE GENOMIC DNA]</scope>
    <source>
        <strain evidence="2 3">G-4-1-14</strain>
    </source>
</reference>
<dbReference type="RefSeq" id="WP_169143918.1">
    <property type="nucleotide sequence ID" value="NZ_JABBGA010000001.1"/>
</dbReference>
<dbReference type="FunFam" id="3.90.226.10:FF:000066">
    <property type="entry name" value="Enoyl-CoA hydratase"/>
    <property type="match status" value="1"/>
</dbReference>
<evidence type="ECO:0000313" key="3">
    <source>
        <dbReference type="Proteomes" id="UP000580043"/>
    </source>
</evidence>
<dbReference type="EMBL" id="JABBGA010000001">
    <property type="protein sequence ID" value="NML24274.1"/>
    <property type="molecule type" value="Genomic_DNA"/>
</dbReference>
<evidence type="ECO:0000313" key="2">
    <source>
        <dbReference type="EMBL" id="NML24274.1"/>
    </source>
</evidence>
<gene>
    <name evidence="2" type="ORF">HHL15_00820</name>
</gene>
<dbReference type="InterPro" id="IPR014748">
    <property type="entry name" value="Enoyl-CoA_hydra_C"/>
</dbReference>
<comment type="similarity">
    <text evidence="1">Belongs to the enoyl-CoA hydratase/isomerase family.</text>
</comment>
<comment type="caution">
    <text evidence="2">The sequence shown here is derived from an EMBL/GenBank/DDBJ whole genome shotgun (WGS) entry which is preliminary data.</text>
</comment>
<dbReference type="PANTHER" id="PTHR42964">
    <property type="entry name" value="ENOYL-COA HYDRATASE"/>
    <property type="match status" value="1"/>
</dbReference>
<dbReference type="Pfam" id="PF00378">
    <property type="entry name" value="ECH_1"/>
    <property type="match status" value="1"/>
</dbReference>
<keyword evidence="2" id="KW-0413">Isomerase</keyword>
<proteinExistence type="inferred from homology"/>
<dbReference type="Gene3D" id="3.90.226.10">
    <property type="entry name" value="2-enoyl-CoA Hydratase, Chain A, domain 1"/>
    <property type="match status" value="1"/>
</dbReference>
<dbReference type="PANTHER" id="PTHR42964:SF1">
    <property type="entry name" value="POLYKETIDE BIOSYNTHESIS ENOYL-COA HYDRATASE PKSH-RELATED"/>
    <property type="match status" value="1"/>
</dbReference>
<dbReference type="SUPFAM" id="SSF52096">
    <property type="entry name" value="ClpP/crotonase"/>
    <property type="match status" value="1"/>
</dbReference>
<protein>
    <submittedName>
        <fullName evidence="2">Enoyl-CoA hydratase/isomerase family protein</fullName>
    </submittedName>
</protein>
<dbReference type="AlphaFoldDB" id="A0A848FYW6"/>